<name>A0A7M7PQP8_STRPU</name>
<dbReference type="PROSITE" id="PS51450">
    <property type="entry name" value="LRR"/>
    <property type="match status" value="1"/>
</dbReference>
<dbReference type="Pfam" id="PF13516">
    <property type="entry name" value="LRR_6"/>
    <property type="match status" value="5"/>
</dbReference>
<sequence length="724" mass="79838">MSDSKPARRHACRHNHGESTRSTGAVVRPRWLTASASTTTGVGTAGIRRSNNEYDIINKVKSKKHKKSTTSRKRGASPERSSPHGFLQHLVTTETAPASRSDTLSPSQLNIGGISLVDERGDHAADALFVRRKSPRHDVTQATLRRSSGRPKTASPSRSSSKSPSRRGKRSPSPKRSSSSSKSRSPLRASSAPGHHILPHNRRSSLGDSILDERRQSTPWSITELQDDERSLPATPDTRDEDLTTPEDVTTATTEDEETAAEIEERVLKDPTKEMMSVDDNEDDYDTDLEEYFPPKPRVIRDASGRQVYMQKCKEEGVDPASYVLRHLTDPAFQLRHRYLDAQNIVPLTKAMKNNSMIETLDLCDNHLLDDSGIAIATMLENNVNITKVDISHNLIRGRGITAFSNMLESNYTLKTLCLRANHLTDKDAIPLAEALRNNATLTELDLSYNELGEMAGVHLGSGLAVNDGLNYLDLRWNAVRNKGIAALANALKVNTILEVLDLSNNGMSVPGCIALMRALKLNTGLRILNLSYNHINSIGAQKLSIGIKKNTRLAALLLTSNPIGDEGMVALCKAFKLNPTLRLVAVQNIPMPLIIHQKIRDVMESKDIHVLKLDVDGHKRNVPPSHVAAMVDKFICDNQSRILSHCLAQDIETTGNLSVVQIKKALWDSGLDVSEEQLDTALKQTKVIQHRAVPYRPMLDGLSALLMLPSWKAPTSRATSRIT</sequence>
<feature type="compositionally biased region" description="Low complexity" evidence="1">
    <location>
        <begin position="150"/>
        <end position="163"/>
    </location>
</feature>
<dbReference type="OMA" id="AFRSNTC"/>
<evidence type="ECO:0000256" key="1">
    <source>
        <dbReference type="SAM" id="MobiDB-lite"/>
    </source>
</evidence>
<feature type="region of interest" description="Disordered" evidence="1">
    <location>
        <begin position="1"/>
        <end position="108"/>
    </location>
</feature>
<dbReference type="InterPro" id="IPR052394">
    <property type="entry name" value="LRR-containing"/>
</dbReference>
<feature type="region of interest" description="Disordered" evidence="1">
    <location>
        <begin position="128"/>
        <end position="259"/>
    </location>
</feature>
<dbReference type="Gene3D" id="3.80.10.10">
    <property type="entry name" value="Ribonuclease Inhibitor"/>
    <property type="match status" value="3"/>
</dbReference>
<dbReference type="Proteomes" id="UP000007110">
    <property type="component" value="Unassembled WGS sequence"/>
</dbReference>
<dbReference type="InParanoid" id="A0A7M7PQP8"/>
<accession>A0A7M7PQP8</accession>
<reference evidence="2" key="2">
    <citation type="submission" date="2021-01" db="UniProtKB">
        <authorList>
            <consortium name="EnsemblMetazoa"/>
        </authorList>
    </citation>
    <scope>IDENTIFICATION</scope>
</reference>
<dbReference type="PANTHER" id="PTHR24114:SF50">
    <property type="entry name" value="RNI-LIKE PROTEIN"/>
    <property type="match status" value="1"/>
</dbReference>
<dbReference type="AlphaFoldDB" id="A0A7M7PQP8"/>
<evidence type="ECO:0000313" key="3">
    <source>
        <dbReference type="Proteomes" id="UP000007110"/>
    </source>
</evidence>
<feature type="compositionally biased region" description="Polar residues" evidence="1">
    <location>
        <begin position="90"/>
        <end position="108"/>
    </location>
</feature>
<keyword evidence="3" id="KW-1185">Reference proteome</keyword>
<feature type="compositionally biased region" description="Basic residues" evidence="1">
    <location>
        <begin position="60"/>
        <end position="75"/>
    </location>
</feature>
<proteinExistence type="predicted"/>
<dbReference type="PANTHER" id="PTHR24114">
    <property type="entry name" value="LEUCINE RICH REPEAT FAMILY PROTEIN"/>
    <property type="match status" value="1"/>
</dbReference>
<dbReference type="SMART" id="SM00368">
    <property type="entry name" value="LRR_RI"/>
    <property type="match status" value="8"/>
</dbReference>
<feature type="compositionally biased region" description="Low complexity" evidence="1">
    <location>
        <begin position="174"/>
        <end position="193"/>
    </location>
</feature>
<dbReference type="EnsemblMetazoa" id="XM_030997179">
    <property type="protein sequence ID" value="XP_030853039"/>
    <property type="gene ID" value="LOC757331"/>
</dbReference>
<evidence type="ECO:0000313" key="2">
    <source>
        <dbReference type="EnsemblMetazoa" id="XP_030853039"/>
    </source>
</evidence>
<dbReference type="InterPro" id="IPR032675">
    <property type="entry name" value="LRR_dom_sf"/>
</dbReference>
<dbReference type="KEGG" id="spu:757331"/>
<reference evidence="3" key="1">
    <citation type="submission" date="2015-02" db="EMBL/GenBank/DDBJ databases">
        <title>Genome sequencing for Strongylocentrotus purpuratus.</title>
        <authorList>
            <person name="Murali S."/>
            <person name="Liu Y."/>
            <person name="Vee V."/>
            <person name="English A."/>
            <person name="Wang M."/>
            <person name="Skinner E."/>
            <person name="Han Y."/>
            <person name="Muzny D.M."/>
            <person name="Worley K.C."/>
            <person name="Gibbs R.A."/>
        </authorList>
    </citation>
    <scope>NUCLEOTIDE SEQUENCE</scope>
</reference>
<dbReference type="GeneID" id="757331"/>
<dbReference type="RefSeq" id="XP_030853039.1">
    <property type="nucleotide sequence ID" value="XM_030997179.1"/>
</dbReference>
<protein>
    <submittedName>
        <fullName evidence="2">Uncharacterized protein</fullName>
    </submittedName>
</protein>
<feature type="compositionally biased region" description="Basic residues" evidence="1">
    <location>
        <begin position="164"/>
        <end position="173"/>
    </location>
</feature>
<dbReference type="InterPro" id="IPR001611">
    <property type="entry name" value="Leu-rich_rpt"/>
</dbReference>
<feature type="compositionally biased region" description="Low complexity" evidence="1">
    <location>
        <begin position="33"/>
        <end position="46"/>
    </location>
</feature>
<dbReference type="SUPFAM" id="SSF52047">
    <property type="entry name" value="RNI-like"/>
    <property type="match status" value="1"/>
</dbReference>
<dbReference type="OrthoDB" id="120976at2759"/>
<organism evidence="2 3">
    <name type="scientific">Strongylocentrotus purpuratus</name>
    <name type="common">Purple sea urchin</name>
    <dbReference type="NCBI Taxonomy" id="7668"/>
    <lineage>
        <taxon>Eukaryota</taxon>
        <taxon>Metazoa</taxon>
        <taxon>Echinodermata</taxon>
        <taxon>Eleutherozoa</taxon>
        <taxon>Echinozoa</taxon>
        <taxon>Echinoidea</taxon>
        <taxon>Euechinoidea</taxon>
        <taxon>Echinacea</taxon>
        <taxon>Camarodonta</taxon>
        <taxon>Echinidea</taxon>
        <taxon>Strongylocentrotidae</taxon>
        <taxon>Strongylocentrotus</taxon>
    </lineage>
</organism>